<evidence type="ECO:0000259" key="8">
    <source>
        <dbReference type="PROSITE" id="PS50989"/>
    </source>
</evidence>
<evidence type="ECO:0000313" key="9">
    <source>
        <dbReference type="EMBL" id="CAE0420709.1"/>
    </source>
</evidence>
<feature type="domain" description="CoA carboxyltransferase C-terminal" evidence="8">
    <location>
        <begin position="327"/>
        <end position="578"/>
    </location>
</feature>
<dbReference type="PANTHER" id="PTHR22855:SF13">
    <property type="entry name" value="METHYLCROTONOYL-COA CARBOXYLASE BETA CHAIN, MITOCHONDRIAL"/>
    <property type="match status" value="1"/>
</dbReference>
<dbReference type="SUPFAM" id="SSF52096">
    <property type="entry name" value="ClpP/crotonase"/>
    <property type="match status" value="2"/>
</dbReference>
<feature type="domain" description="CoA carboxyltransferase N-terminal" evidence="7">
    <location>
        <begin position="71"/>
        <end position="324"/>
    </location>
</feature>
<dbReference type="Gene3D" id="3.90.226.10">
    <property type="entry name" value="2-enoyl-CoA Hydratase, Chain A, domain 1"/>
    <property type="match status" value="2"/>
</dbReference>
<dbReference type="Pfam" id="PF01039">
    <property type="entry name" value="Carboxyl_trans"/>
    <property type="match status" value="1"/>
</dbReference>
<dbReference type="AlphaFoldDB" id="A0A7S3LFI0"/>
<organism evidence="9">
    <name type="scientific">Amphora coffeiformis</name>
    <dbReference type="NCBI Taxonomy" id="265554"/>
    <lineage>
        <taxon>Eukaryota</taxon>
        <taxon>Sar</taxon>
        <taxon>Stramenopiles</taxon>
        <taxon>Ochrophyta</taxon>
        <taxon>Bacillariophyta</taxon>
        <taxon>Bacillariophyceae</taxon>
        <taxon>Bacillariophycidae</taxon>
        <taxon>Thalassiophysales</taxon>
        <taxon>Catenulaceae</taxon>
        <taxon>Amphora</taxon>
    </lineage>
</organism>
<dbReference type="InterPro" id="IPR011762">
    <property type="entry name" value="COA_CT_N"/>
</dbReference>
<evidence type="ECO:0000259" key="7">
    <source>
        <dbReference type="PROSITE" id="PS50980"/>
    </source>
</evidence>
<protein>
    <recommendedName>
        <fullName evidence="3">methylcrotonoyl-CoA carboxylase</fullName>
        <ecNumber evidence="3">6.4.1.4</ecNumber>
    </recommendedName>
    <alternativeName>
        <fullName evidence="5">3-methylcrotonyl-CoA carboxylase 2</fullName>
    </alternativeName>
    <alternativeName>
        <fullName evidence="4">3-methylcrotonyl-CoA:carbon dioxide ligase subunit beta</fullName>
    </alternativeName>
</protein>
<evidence type="ECO:0000256" key="5">
    <source>
        <dbReference type="ARBA" id="ARBA00031404"/>
    </source>
</evidence>
<comment type="catalytic activity">
    <reaction evidence="6">
        <text>3-methylbut-2-enoyl-CoA + hydrogencarbonate + ATP = 3-methyl-(2E)-glutaconyl-CoA + ADP + phosphate + H(+)</text>
        <dbReference type="Rhea" id="RHEA:13589"/>
        <dbReference type="ChEBI" id="CHEBI:15378"/>
        <dbReference type="ChEBI" id="CHEBI:17544"/>
        <dbReference type="ChEBI" id="CHEBI:30616"/>
        <dbReference type="ChEBI" id="CHEBI:43474"/>
        <dbReference type="ChEBI" id="CHEBI:57344"/>
        <dbReference type="ChEBI" id="CHEBI:57346"/>
        <dbReference type="ChEBI" id="CHEBI:456216"/>
        <dbReference type="EC" id="6.4.1.4"/>
    </reaction>
</comment>
<proteinExistence type="inferred from homology"/>
<dbReference type="EMBL" id="HBIM01023540">
    <property type="protein sequence ID" value="CAE0420709.1"/>
    <property type="molecule type" value="Transcribed_RNA"/>
</dbReference>
<dbReference type="UniPathway" id="UPA00363">
    <property type="reaction ID" value="UER00861"/>
</dbReference>
<dbReference type="PROSITE" id="PS50980">
    <property type="entry name" value="COA_CT_NTER"/>
    <property type="match status" value="1"/>
</dbReference>
<evidence type="ECO:0000256" key="2">
    <source>
        <dbReference type="ARBA" id="ARBA00025711"/>
    </source>
</evidence>
<evidence type="ECO:0000256" key="1">
    <source>
        <dbReference type="ARBA" id="ARBA00006102"/>
    </source>
</evidence>
<evidence type="ECO:0000256" key="4">
    <source>
        <dbReference type="ARBA" id="ARBA00031237"/>
    </source>
</evidence>
<accession>A0A7S3LFI0</accession>
<dbReference type="FunFam" id="3.90.226.10:FF:000046">
    <property type="entry name" value="Geranyl-CoA carboxylase beta subunit"/>
    <property type="match status" value="1"/>
</dbReference>
<evidence type="ECO:0000256" key="3">
    <source>
        <dbReference type="ARBA" id="ARBA00026116"/>
    </source>
</evidence>
<dbReference type="InterPro" id="IPR045190">
    <property type="entry name" value="MCCB/AccD1-like"/>
</dbReference>
<dbReference type="GO" id="GO:0005739">
    <property type="term" value="C:mitochondrion"/>
    <property type="evidence" value="ECO:0007669"/>
    <property type="project" value="TreeGrafter"/>
</dbReference>
<dbReference type="EC" id="6.4.1.4" evidence="3"/>
<dbReference type="GO" id="GO:1905202">
    <property type="term" value="C:methylcrotonoyl-CoA carboxylase complex"/>
    <property type="evidence" value="ECO:0007669"/>
    <property type="project" value="TreeGrafter"/>
</dbReference>
<sequence>MFHRGLRAVVLARQSPWRRLWAHTTRKAFSTAPQTAASLPWHRPVAAAAPPLMDCHLDTSSTSYTESHRRTTEAVTELERRLEQVYQGGGTEAVTRHTAREKKLPRDRMAVLVDAGTPLLELSALAGCLDDIPSGGIVTAIGIVAEQPVMMIANDATVKGGTYFPITVKKHLRAQEVAAENNLPCIYLVDSGGAYLPQQDKVFPDRDHFGRIFYNQAHMSAAGIPQIAVVCGSCTAGGAYVPSMSDETIIVRGNGTIFLGGPPLVKAATGEVVTAQDLGGADVHASISGVADHLAHTEDEALLKTREIVASLGRPHWQQTMDAQYEEPLYSPEELRGVLPADSKQPLDVRLILARILDGSRFHEFKKTFGTTLVCGFGKIMGQDVGIIANNGILFAESAQKGAHFVELCSQRGVPLLFLQNITGFMVGQKYEHEGIAKHGAKLVTAVATASVPKITLVVGGSFGAGNYGMCGRAYSPRFLYMWPNARIGVMGGEQAANVLATVQRDNMEARGQTWTTEEEEAFKQPILEKYERESSAYYSTSNLWDDGIIDPADTRMVLGCSLAIARRQGCEPNQTKFGVFRM</sequence>
<dbReference type="FunFam" id="3.90.226.10:FF:000004">
    <property type="entry name" value="Methylcrotonoyl-CoA carboxylase beta chain"/>
    <property type="match status" value="1"/>
</dbReference>
<dbReference type="InterPro" id="IPR034733">
    <property type="entry name" value="AcCoA_carboxyl_beta"/>
</dbReference>
<evidence type="ECO:0000256" key="6">
    <source>
        <dbReference type="ARBA" id="ARBA00052347"/>
    </source>
</evidence>
<dbReference type="PANTHER" id="PTHR22855">
    <property type="entry name" value="ACETYL, PROPIONYL, PYRUVATE, AND GLUTACONYL CARBOXYLASE-RELATED"/>
    <property type="match status" value="1"/>
</dbReference>
<dbReference type="InterPro" id="IPR029045">
    <property type="entry name" value="ClpP/crotonase-like_dom_sf"/>
</dbReference>
<gene>
    <name evidence="9" type="ORF">ACOF00016_LOCUS17413</name>
</gene>
<comment type="pathway">
    <text evidence="2">Amino-acid degradation; L-leucine degradation; (S)-3-hydroxy-3-methylglutaryl-CoA from 3-isovaleryl-CoA: step 2/3.</text>
</comment>
<name>A0A7S3LFI0_9STRA</name>
<dbReference type="PROSITE" id="PS50989">
    <property type="entry name" value="COA_CT_CTER"/>
    <property type="match status" value="1"/>
</dbReference>
<dbReference type="GO" id="GO:0006552">
    <property type="term" value="P:L-leucine catabolic process"/>
    <property type="evidence" value="ECO:0007669"/>
    <property type="project" value="UniProtKB-UniPathway"/>
</dbReference>
<comment type="similarity">
    <text evidence="1">Belongs to the AccD/PCCB family.</text>
</comment>
<dbReference type="GO" id="GO:0004485">
    <property type="term" value="F:methylcrotonoyl-CoA carboxylase activity"/>
    <property type="evidence" value="ECO:0007669"/>
    <property type="project" value="UniProtKB-EC"/>
</dbReference>
<reference evidence="9" key="1">
    <citation type="submission" date="2021-01" db="EMBL/GenBank/DDBJ databases">
        <authorList>
            <person name="Corre E."/>
            <person name="Pelletier E."/>
            <person name="Niang G."/>
            <person name="Scheremetjew M."/>
            <person name="Finn R."/>
            <person name="Kale V."/>
            <person name="Holt S."/>
            <person name="Cochrane G."/>
            <person name="Meng A."/>
            <person name="Brown T."/>
            <person name="Cohen L."/>
        </authorList>
    </citation>
    <scope>NUCLEOTIDE SEQUENCE</scope>
    <source>
        <strain evidence="9">CCMP127</strain>
    </source>
</reference>
<dbReference type="InterPro" id="IPR011763">
    <property type="entry name" value="COA_CT_C"/>
</dbReference>